<evidence type="ECO:0000313" key="4">
    <source>
        <dbReference type="EMBL" id="KAF3839113.1"/>
    </source>
</evidence>
<evidence type="ECO:0000313" key="5">
    <source>
        <dbReference type="Proteomes" id="UP000518266"/>
    </source>
</evidence>
<dbReference type="InterPro" id="IPR016186">
    <property type="entry name" value="C-type_lectin-like/link_sf"/>
</dbReference>
<dbReference type="EMBL" id="JAAKFY010000021">
    <property type="protein sequence ID" value="KAF3839113.1"/>
    <property type="molecule type" value="Genomic_DNA"/>
</dbReference>
<dbReference type="Gene3D" id="3.10.100.10">
    <property type="entry name" value="Mannose-Binding Protein A, subunit A"/>
    <property type="match status" value="1"/>
</dbReference>
<dbReference type="OrthoDB" id="6345871at2759"/>
<evidence type="ECO:0000256" key="2">
    <source>
        <dbReference type="SAM" id="MobiDB-lite"/>
    </source>
</evidence>
<proteinExistence type="predicted"/>
<protein>
    <recommendedName>
        <fullName evidence="3">C-type lectin domain-containing protein</fullName>
    </recommendedName>
</protein>
<feature type="compositionally biased region" description="Polar residues" evidence="2">
    <location>
        <begin position="86"/>
        <end position="97"/>
    </location>
</feature>
<reference evidence="4 5" key="1">
    <citation type="submission" date="2020-03" db="EMBL/GenBank/DDBJ databases">
        <title>Dissostichus mawsoni Genome sequencing and assembly.</title>
        <authorList>
            <person name="Park H."/>
        </authorList>
    </citation>
    <scope>NUCLEOTIDE SEQUENCE [LARGE SCALE GENOMIC DNA]</scope>
    <source>
        <strain evidence="4">DM0001</strain>
        <tissue evidence="4">Muscle</tissue>
    </source>
</reference>
<gene>
    <name evidence="4" type="ORF">F7725_017830</name>
</gene>
<dbReference type="InterPro" id="IPR016187">
    <property type="entry name" value="CTDL_fold"/>
</dbReference>
<name>A0A7J5XQI7_DISMA</name>
<feature type="region of interest" description="Disordered" evidence="2">
    <location>
        <begin position="80"/>
        <end position="104"/>
    </location>
</feature>
<sequence length="392" mass="43893">MLSYMFAEVVSTAVMPQEDAREEAEYDEIRHEEATDPDSLYANNSFLQDIGSAAAGCETNSRGACAESRDNVLYSVAQLPKDQIKPTGQSQRNQSESAENDSFYDLSRSRLKSVTSEQTLSNSLRSAAGLQTLVHDEQKNSAGNGSVLAHTSDPNQLKEVSTLLAINTKLSLENTNLMRDIQNLKDQLGNLTQAYNVSESNNKNLSAGVQELKTRNHELETKTKNLTQQIQDMTTNWNVLSISRAQWSIDSYCLGYTDKKCKACQKGWNTMSPAAMGIITLVLLVGKPGKKLEKTAKERIQIWLLHIIQLKRSLCVYYSLMFKYLTTLSLFSRQQSKKKALDKGYWIGLRVVNKQWKWVDGSNLTDSSWIDLPDPVDGRCAGFTRAETHGQQ</sequence>
<dbReference type="PROSITE" id="PS50041">
    <property type="entry name" value="C_TYPE_LECTIN_2"/>
    <property type="match status" value="1"/>
</dbReference>
<keyword evidence="5" id="KW-1185">Reference proteome</keyword>
<dbReference type="InterPro" id="IPR001304">
    <property type="entry name" value="C-type_lectin-like"/>
</dbReference>
<evidence type="ECO:0000256" key="1">
    <source>
        <dbReference type="SAM" id="Coils"/>
    </source>
</evidence>
<dbReference type="AlphaFoldDB" id="A0A7J5XQI7"/>
<dbReference type="SUPFAM" id="SSF56436">
    <property type="entry name" value="C-type lectin-like"/>
    <property type="match status" value="1"/>
</dbReference>
<organism evidence="4 5">
    <name type="scientific">Dissostichus mawsoni</name>
    <name type="common">Antarctic cod</name>
    <dbReference type="NCBI Taxonomy" id="36200"/>
    <lineage>
        <taxon>Eukaryota</taxon>
        <taxon>Metazoa</taxon>
        <taxon>Chordata</taxon>
        <taxon>Craniata</taxon>
        <taxon>Vertebrata</taxon>
        <taxon>Euteleostomi</taxon>
        <taxon>Actinopterygii</taxon>
        <taxon>Neopterygii</taxon>
        <taxon>Teleostei</taxon>
        <taxon>Neoteleostei</taxon>
        <taxon>Acanthomorphata</taxon>
        <taxon>Eupercaria</taxon>
        <taxon>Perciformes</taxon>
        <taxon>Notothenioidei</taxon>
        <taxon>Nototheniidae</taxon>
        <taxon>Dissostichus</taxon>
    </lineage>
</organism>
<dbReference type="Proteomes" id="UP000518266">
    <property type="component" value="Unassembled WGS sequence"/>
</dbReference>
<keyword evidence="1" id="KW-0175">Coiled coil</keyword>
<feature type="domain" description="C-type lectin" evidence="3">
    <location>
        <begin position="312"/>
        <end position="392"/>
    </location>
</feature>
<accession>A0A7J5XQI7</accession>
<feature type="coiled-coil region" evidence="1">
    <location>
        <begin position="167"/>
        <end position="236"/>
    </location>
</feature>
<feature type="region of interest" description="Disordered" evidence="2">
    <location>
        <begin position="16"/>
        <end position="39"/>
    </location>
</feature>
<comment type="caution">
    <text evidence="4">The sequence shown here is derived from an EMBL/GenBank/DDBJ whole genome shotgun (WGS) entry which is preliminary data.</text>
</comment>
<evidence type="ECO:0000259" key="3">
    <source>
        <dbReference type="PROSITE" id="PS50041"/>
    </source>
</evidence>